<keyword evidence="2" id="KW-1003">Cell membrane</keyword>
<dbReference type="InterPro" id="IPR013702">
    <property type="entry name" value="FIST_domain_N"/>
</dbReference>
<evidence type="ECO:0000256" key="1">
    <source>
        <dbReference type="ARBA" id="ARBA00004651"/>
    </source>
</evidence>
<feature type="domain" description="FIST C-domain" evidence="7">
    <location>
        <begin position="225"/>
        <end position="364"/>
    </location>
</feature>
<evidence type="ECO:0000256" key="3">
    <source>
        <dbReference type="ARBA" id="ARBA00022692"/>
    </source>
</evidence>
<organism evidence="8 9">
    <name type="scientific">Candidatus Neomicrothrix subdominans</name>
    <dbReference type="NCBI Taxonomy" id="2954438"/>
    <lineage>
        <taxon>Bacteria</taxon>
        <taxon>Bacillati</taxon>
        <taxon>Actinomycetota</taxon>
        <taxon>Acidimicrobiia</taxon>
        <taxon>Acidimicrobiales</taxon>
        <taxon>Microthrixaceae</taxon>
        <taxon>Candidatus Neomicrothrix</taxon>
    </lineage>
</organism>
<evidence type="ECO:0000259" key="6">
    <source>
        <dbReference type="SMART" id="SM00897"/>
    </source>
</evidence>
<accession>A0A936NEL3</accession>
<protein>
    <submittedName>
        <fullName evidence="8">FIST C-terminal domain-containing protein</fullName>
    </submittedName>
</protein>
<dbReference type="PANTHER" id="PTHR14939">
    <property type="entry name" value="F-BOX ONLY PROTEIN 22"/>
    <property type="match status" value="1"/>
</dbReference>
<dbReference type="Proteomes" id="UP000727993">
    <property type="component" value="Unassembled WGS sequence"/>
</dbReference>
<sequence length="391" mass="39260">MRRFAAAGSEHPLTPHAVGEVCGEISETLGPGPAPDVVIVFCSGDHVASAGASLRAIDALLSPRICLGAASSGTLAGAREVEGRASLSVWAARLGEAVEPVSFDVASVADGVMIGGTSELVDATGHLLLVGDPDGLPTSGLLANLALRAPELVVVGGLAPPVGVPPAPLLFEGTELRTGGAVGLRIADSVPMRTLVAQGCRPIGEPMVVTGAEGTMLTELAGRSPLTRIRELAGQLEPDDRELAARGLHLGLVVDEHRVDFDRGDFVVRNVIGAETDTGSLAVGEQLALGSIVQFQVRDPASAEAELARLLKDAGPAAAALVFTCVGRGAALFGEPHHDATAVADVSGAGALAGMFCTAELGPIAGMSKVHTYSAAVALFGGAGPGAGRDG</sequence>
<keyword evidence="3" id="KW-0812">Transmembrane</keyword>
<evidence type="ECO:0000313" key="9">
    <source>
        <dbReference type="Proteomes" id="UP000727993"/>
    </source>
</evidence>
<evidence type="ECO:0000256" key="2">
    <source>
        <dbReference type="ARBA" id="ARBA00022475"/>
    </source>
</evidence>
<evidence type="ECO:0000259" key="7">
    <source>
        <dbReference type="SMART" id="SM01204"/>
    </source>
</evidence>
<dbReference type="InterPro" id="IPR019494">
    <property type="entry name" value="FIST_C"/>
</dbReference>
<dbReference type="EMBL" id="JADJZA010000008">
    <property type="protein sequence ID" value="MBK9298276.1"/>
    <property type="molecule type" value="Genomic_DNA"/>
</dbReference>
<keyword evidence="4" id="KW-1133">Transmembrane helix</keyword>
<reference evidence="8 9" key="1">
    <citation type="submission" date="2020-10" db="EMBL/GenBank/DDBJ databases">
        <title>Connecting structure to function with the recovery of over 1000 high-quality activated sludge metagenome-assembled genomes encoding full-length rRNA genes using long-read sequencing.</title>
        <authorList>
            <person name="Singleton C.M."/>
            <person name="Petriglieri F."/>
            <person name="Kristensen J.M."/>
            <person name="Kirkegaard R.H."/>
            <person name="Michaelsen T.Y."/>
            <person name="Andersen M.H."/>
            <person name="Karst S.M."/>
            <person name="Dueholm M.S."/>
            <person name="Nielsen P.H."/>
            <person name="Albertsen M."/>
        </authorList>
    </citation>
    <scope>NUCLEOTIDE SEQUENCE [LARGE SCALE GENOMIC DNA]</scope>
    <source>
        <strain evidence="8">Lyne_18-Q3-R50-59_MAXAC.006</strain>
    </source>
</reference>
<proteinExistence type="predicted"/>
<dbReference type="AlphaFoldDB" id="A0A936NEL3"/>
<comment type="caution">
    <text evidence="8">The sequence shown here is derived from an EMBL/GenBank/DDBJ whole genome shotgun (WGS) entry which is preliminary data.</text>
</comment>
<dbReference type="Pfam" id="PF10442">
    <property type="entry name" value="FIST_C"/>
    <property type="match status" value="1"/>
</dbReference>
<comment type="subcellular location">
    <subcellularLocation>
        <location evidence="1">Cell membrane</location>
        <topology evidence="1">Multi-pass membrane protein</topology>
    </subcellularLocation>
</comment>
<dbReference type="GO" id="GO:0005886">
    <property type="term" value="C:plasma membrane"/>
    <property type="evidence" value="ECO:0007669"/>
    <property type="project" value="UniProtKB-SubCell"/>
</dbReference>
<name>A0A936NEL3_9ACTN</name>
<dbReference type="PIRSF" id="PIRSF018953">
    <property type="entry name" value="UCP018953"/>
    <property type="match status" value="1"/>
</dbReference>
<dbReference type="SMART" id="SM00897">
    <property type="entry name" value="FIST"/>
    <property type="match status" value="1"/>
</dbReference>
<evidence type="ECO:0000256" key="4">
    <source>
        <dbReference type="ARBA" id="ARBA00022989"/>
    </source>
</evidence>
<keyword evidence="5" id="KW-0472">Membrane</keyword>
<gene>
    <name evidence="8" type="ORF">IPN02_15840</name>
</gene>
<evidence type="ECO:0000313" key="8">
    <source>
        <dbReference type="EMBL" id="MBK9298276.1"/>
    </source>
</evidence>
<evidence type="ECO:0000256" key="5">
    <source>
        <dbReference type="ARBA" id="ARBA00023136"/>
    </source>
</evidence>
<dbReference type="InterPro" id="IPR016741">
    <property type="entry name" value="UCP018953"/>
</dbReference>
<feature type="domain" description="FIST" evidence="6">
    <location>
        <begin position="34"/>
        <end position="224"/>
    </location>
</feature>
<dbReference type="SMART" id="SM01204">
    <property type="entry name" value="FIST_C"/>
    <property type="match status" value="1"/>
</dbReference>
<dbReference type="PANTHER" id="PTHR14939:SF5">
    <property type="entry name" value="F-BOX ONLY PROTEIN 22"/>
    <property type="match status" value="1"/>
</dbReference>
<dbReference type="Pfam" id="PF08495">
    <property type="entry name" value="FIST"/>
    <property type="match status" value="1"/>
</dbReference>